<dbReference type="OrthoDB" id="483386at2"/>
<dbReference type="Proteomes" id="UP000010475">
    <property type="component" value="Chromosome"/>
</dbReference>
<evidence type="ECO:0000256" key="1">
    <source>
        <dbReference type="SAM" id="SignalP"/>
    </source>
</evidence>
<dbReference type="Gene3D" id="2.60.120.260">
    <property type="entry name" value="Galactose-binding domain-like"/>
    <property type="match status" value="1"/>
</dbReference>
<feature type="signal peptide" evidence="1">
    <location>
        <begin position="1"/>
        <end position="21"/>
    </location>
</feature>
<gene>
    <name evidence="2" type="ORF">Cylst_0008</name>
</gene>
<dbReference type="InterPro" id="IPR013424">
    <property type="entry name" value="Ice-binding_C"/>
</dbReference>
<feature type="chain" id="PRO_5003938221" evidence="1">
    <location>
        <begin position="22"/>
        <end position="277"/>
    </location>
</feature>
<organism evidence="2 3">
    <name type="scientific">Cylindrospermum stagnale PCC 7417</name>
    <dbReference type="NCBI Taxonomy" id="56107"/>
    <lineage>
        <taxon>Bacteria</taxon>
        <taxon>Bacillati</taxon>
        <taxon>Cyanobacteriota</taxon>
        <taxon>Cyanophyceae</taxon>
        <taxon>Nostocales</taxon>
        <taxon>Nostocaceae</taxon>
        <taxon>Cylindrospermum</taxon>
    </lineage>
</organism>
<evidence type="ECO:0000313" key="3">
    <source>
        <dbReference type="Proteomes" id="UP000010475"/>
    </source>
</evidence>
<proteinExistence type="predicted"/>
<dbReference type="EMBL" id="CP003642">
    <property type="protein sequence ID" value="AFZ22396.1"/>
    <property type="molecule type" value="Genomic_DNA"/>
</dbReference>
<dbReference type="KEGG" id="csg:Cylst_0008"/>
<reference evidence="2 3" key="1">
    <citation type="submission" date="2012-06" db="EMBL/GenBank/DDBJ databases">
        <title>Finished chromosome of genome of Cylindrospermum stagnale PCC 7417.</title>
        <authorList>
            <consortium name="US DOE Joint Genome Institute"/>
            <person name="Gugger M."/>
            <person name="Coursin T."/>
            <person name="Rippka R."/>
            <person name="Tandeau De Marsac N."/>
            <person name="Huntemann M."/>
            <person name="Wei C.-L."/>
            <person name="Han J."/>
            <person name="Detter J.C."/>
            <person name="Han C."/>
            <person name="Tapia R."/>
            <person name="Chen A."/>
            <person name="Kyrpides N."/>
            <person name="Mavromatis K."/>
            <person name="Markowitz V."/>
            <person name="Szeto E."/>
            <person name="Ivanova N."/>
            <person name="Pagani I."/>
            <person name="Pati A."/>
            <person name="Goodwin L."/>
            <person name="Nordberg H.P."/>
            <person name="Cantor M.N."/>
            <person name="Hua S.X."/>
            <person name="Woyke T."/>
            <person name="Kerfeld C.A."/>
        </authorList>
    </citation>
    <scope>NUCLEOTIDE SEQUENCE [LARGE SCALE GENOMIC DNA]</scope>
    <source>
        <strain evidence="2 3">PCC 7417</strain>
    </source>
</reference>
<sequence>MKSAKKLGLFVFGITSGVVSSAVTTSAYIPAAQAEPIITYVNPVDPSAPQVPATPITPNLPGDPTLDSNYFVDPSNLVVNGDFEDDPFIDATSGKRNPFLTGWTNNSSFSAGSYSDRLDNYANTGLLSLRLAATPQSGGTAFLSQILDTVIDQEYQLSYFLASVEEAPRLQNLFQTFVGGNLIDTKTDVSFQPFTKYEYTFVATSATTELKFGSQVRYDYLNLDDVKVKAVKPSHLSRIADDVSVKPVPEPSTFSGIAVVGLIGMWLKRKQLVHKNG</sequence>
<dbReference type="AlphaFoldDB" id="K9WRI3"/>
<dbReference type="eggNOG" id="ENOG50304XB">
    <property type="taxonomic scope" value="Bacteria"/>
</dbReference>
<keyword evidence="3" id="KW-1185">Reference proteome</keyword>
<accession>K9WRI3</accession>
<dbReference type="RefSeq" id="WP_015205655.1">
    <property type="nucleotide sequence ID" value="NC_019757.1"/>
</dbReference>
<evidence type="ECO:0000313" key="2">
    <source>
        <dbReference type="EMBL" id="AFZ22396.1"/>
    </source>
</evidence>
<protein>
    <submittedName>
        <fullName evidence="2">PEP-CTERM putative exosortase interaction domain-containing protein</fullName>
    </submittedName>
</protein>
<dbReference type="HOGENOM" id="CLU_098193_0_0_3"/>
<dbReference type="STRING" id="56107.Cylst_0008"/>
<dbReference type="NCBIfam" id="TIGR02595">
    <property type="entry name" value="PEP_CTERM"/>
    <property type="match status" value="1"/>
</dbReference>
<keyword evidence="1" id="KW-0732">Signal</keyword>
<name>K9WRI3_9NOST</name>